<organism evidence="1 2">
    <name type="scientific">Cercophora newfieldiana</name>
    <dbReference type="NCBI Taxonomy" id="92897"/>
    <lineage>
        <taxon>Eukaryota</taxon>
        <taxon>Fungi</taxon>
        <taxon>Dikarya</taxon>
        <taxon>Ascomycota</taxon>
        <taxon>Pezizomycotina</taxon>
        <taxon>Sordariomycetes</taxon>
        <taxon>Sordariomycetidae</taxon>
        <taxon>Sordariales</taxon>
        <taxon>Lasiosphaeriaceae</taxon>
        <taxon>Cercophora</taxon>
    </lineage>
</organism>
<comment type="caution">
    <text evidence="1">The sequence shown here is derived from an EMBL/GenBank/DDBJ whole genome shotgun (WGS) entry which is preliminary data.</text>
</comment>
<dbReference type="Proteomes" id="UP001174936">
    <property type="component" value="Unassembled WGS sequence"/>
</dbReference>
<name>A0AA39YRZ4_9PEZI</name>
<evidence type="ECO:0000313" key="2">
    <source>
        <dbReference type="Proteomes" id="UP001174936"/>
    </source>
</evidence>
<sequence length="56" mass="6432">MRYQNRAVDVGMNGPSGFQSFLISKQTAARLLECELQHSFFGESDESPFRILQTRH</sequence>
<evidence type="ECO:0000313" key="1">
    <source>
        <dbReference type="EMBL" id="KAK0657504.1"/>
    </source>
</evidence>
<dbReference type="EMBL" id="JAULSV010000001">
    <property type="protein sequence ID" value="KAK0657504.1"/>
    <property type="molecule type" value="Genomic_DNA"/>
</dbReference>
<proteinExistence type="predicted"/>
<keyword evidence="2" id="KW-1185">Reference proteome</keyword>
<accession>A0AA39YRZ4</accession>
<gene>
    <name evidence="1" type="ORF">B0T16DRAFT_401841</name>
</gene>
<dbReference type="AlphaFoldDB" id="A0AA39YRZ4"/>
<protein>
    <submittedName>
        <fullName evidence="1">Uncharacterized protein</fullName>
    </submittedName>
</protein>
<reference evidence="1" key="1">
    <citation type="submission" date="2023-06" db="EMBL/GenBank/DDBJ databases">
        <title>Genome-scale phylogeny and comparative genomics of the fungal order Sordariales.</title>
        <authorList>
            <consortium name="Lawrence Berkeley National Laboratory"/>
            <person name="Hensen N."/>
            <person name="Bonometti L."/>
            <person name="Westerberg I."/>
            <person name="Brannstrom I.O."/>
            <person name="Guillou S."/>
            <person name="Cros-Aarteil S."/>
            <person name="Calhoun S."/>
            <person name="Haridas S."/>
            <person name="Kuo A."/>
            <person name="Mondo S."/>
            <person name="Pangilinan J."/>
            <person name="Riley R."/>
            <person name="Labutti K."/>
            <person name="Andreopoulos B."/>
            <person name="Lipzen A."/>
            <person name="Chen C."/>
            <person name="Yanf M."/>
            <person name="Daum C."/>
            <person name="Ng V."/>
            <person name="Clum A."/>
            <person name="Steindorff A."/>
            <person name="Ohm R."/>
            <person name="Martin F."/>
            <person name="Silar P."/>
            <person name="Natvig D."/>
            <person name="Lalanne C."/>
            <person name="Gautier V."/>
            <person name="Ament-Velasquez S.L."/>
            <person name="Kruys A."/>
            <person name="Hutchinson M.I."/>
            <person name="Powell A.J."/>
            <person name="Barry K."/>
            <person name="Miller A.N."/>
            <person name="Grigoriev I.V."/>
            <person name="Debuchy R."/>
            <person name="Gladieux P."/>
            <person name="Thoren M.H."/>
            <person name="Johannesson H."/>
        </authorList>
    </citation>
    <scope>NUCLEOTIDE SEQUENCE</scope>
    <source>
        <strain evidence="1">SMH2532-1</strain>
    </source>
</reference>